<dbReference type="Gene3D" id="3.90.550.10">
    <property type="entry name" value="Spore Coat Polysaccharide Biosynthesis Protein SpsA, Chain A"/>
    <property type="match status" value="1"/>
</dbReference>
<dbReference type="InParanoid" id="A0A316YNN3"/>
<evidence type="ECO:0000256" key="5">
    <source>
        <dbReference type="ARBA" id="ARBA00022917"/>
    </source>
</evidence>
<feature type="region of interest" description="Disordered" evidence="9">
    <location>
        <begin position="187"/>
        <end position="211"/>
    </location>
</feature>
<evidence type="ECO:0000256" key="1">
    <source>
        <dbReference type="ARBA" id="ARBA00004514"/>
    </source>
</evidence>
<feature type="compositionally biased region" description="Low complexity" evidence="9">
    <location>
        <begin position="58"/>
        <end position="67"/>
    </location>
</feature>
<protein>
    <recommendedName>
        <fullName evidence="6">Translation initiation factor eIF2B subunit gamma</fullName>
    </recommendedName>
    <alternativeName>
        <fullName evidence="7">eIF2B GDP-GTP exchange factor subunit gamma</fullName>
    </alternativeName>
</protein>
<reference evidence="11 12" key="1">
    <citation type="journal article" date="2018" name="Mol. Biol. Evol.">
        <title>Broad Genomic Sampling Reveals a Smut Pathogenic Ancestry of the Fungal Clade Ustilaginomycotina.</title>
        <authorList>
            <person name="Kijpornyongpan T."/>
            <person name="Mondo S.J."/>
            <person name="Barry K."/>
            <person name="Sandor L."/>
            <person name="Lee J."/>
            <person name="Lipzen A."/>
            <person name="Pangilinan J."/>
            <person name="LaButti K."/>
            <person name="Hainaut M."/>
            <person name="Henrissat B."/>
            <person name="Grigoriev I.V."/>
            <person name="Spatafora J.W."/>
            <person name="Aime M.C."/>
        </authorList>
    </citation>
    <scope>NUCLEOTIDE SEQUENCE [LARGE SCALE GENOMIC DNA]</scope>
    <source>
        <strain evidence="11 12">MCA 4198</strain>
    </source>
</reference>
<dbReference type="InterPro" id="IPR029044">
    <property type="entry name" value="Nucleotide-diphossugar_trans"/>
</dbReference>
<dbReference type="AlphaFoldDB" id="A0A316YNN3"/>
<gene>
    <name evidence="11" type="ORF">FA10DRAFT_267412</name>
</gene>
<evidence type="ECO:0000256" key="6">
    <source>
        <dbReference type="ARBA" id="ARBA00044196"/>
    </source>
</evidence>
<dbReference type="GO" id="GO:0005851">
    <property type="term" value="C:eukaryotic translation initiation factor 2B complex"/>
    <property type="evidence" value="ECO:0007669"/>
    <property type="project" value="TreeGrafter"/>
</dbReference>
<feature type="region of interest" description="Disordered" evidence="9">
    <location>
        <begin position="396"/>
        <end position="418"/>
    </location>
</feature>
<evidence type="ECO:0000256" key="2">
    <source>
        <dbReference type="ARBA" id="ARBA00007878"/>
    </source>
</evidence>
<dbReference type="PANTHER" id="PTHR45989:SF1">
    <property type="entry name" value="TRANSLATION INITIATION FACTOR EIF-2B SUBUNIT GAMMA"/>
    <property type="match status" value="1"/>
</dbReference>
<feature type="compositionally biased region" description="Low complexity" evidence="9">
    <location>
        <begin position="535"/>
        <end position="555"/>
    </location>
</feature>
<comment type="similarity">
    <text evidence="2">Belongs to the eIF-2B gamma/epsilon subunits family.</text>
</comment>
<feature type="region of interest" description="Disordered" evidence="9">
    <location>
        <begin position="642"/>
        <end position="680"/>
    </location>
</feature>
<dbReference type="InterPro" id="IPR011004">
    <property type="entry name" value="Trimer_LpxA-like_sf"/>
</dbReference>
<dbReference type="GeneID" id="37043810"/>
<feature type="compositionally biased region" description="Gly residues" evidence="9">
    <location>
        <begin position="38"/>
        <end position="57"/>
    </location>
</feature>
<dbReference type="Proteomes" id="UP000245768">
    <property type="component" value="Unassembled WGS sequence"/>
</dbReference>
<dbReference type="SUPFAM" id="SSF53448">
    <property type="entry name" value="Nucleotide-diphospho-sugar transferases"/>
    <property type="match status" value="1"/>
</dbReference>
<dbReference type="InterPro" id="IPR056764">
    <property type="entry name" value="LbH_EIF2B3/5"/>
</dbReference>
<keyword evidence="5" id="KW-0648">Protein biosynthesis</keyword>
<dbReference type="SUPFAM" id="SSF51161">
    <property type="entry name" value="Trimeric LpxA-like enzymes"/>
    <property type="match status" value="1"/>
</dbReference>
<feature type="compositionally biased region" description="Acidic residues" evidence="9">
    <location>
        <begin position="398"/>
        <end position="408"/>
    </location>
</feature>
<keyword evidence="3" id="KW-0963">Cytoplasm</keyword>
<feature type="region of interest" description="Disordered" evidence="9">
    <location>
        <begin position="36"/>
        <end position="67"/>
    </location>
</feature>
<dbReference type="Pfam" id="PF25084">
    <property type="entry name" value="LbH_EIF2B"/>
    <property type="match status" value="1"/>
</dbReference>
<dbReference type="PANTHER" id="PTHR45989">
    <property type="entry name" value="TRANSLATION INITIATION FACTOR EIF-2B SUBUNIT GAMMA"/>
    <property type="match status" value="1"/>
</dbReference>
<dbReference type="InterPro" id="IPR051960">
    <property type="entry name" value="eIF2B_gamma"/>
</dbReference>
<evidence type="ECO:0000256" key="8">
    <source>
        <dbReference type="ARBA" id="ARBA00046432"/>
    </source>
</evidence>
<dbReference type="RefSeq" id="XP_025378185.1">
    <property type="nucleotide sequence ID" value="XM_025521894.1"/>
</dbReference>
<evidence type="ECO:0000256" key="3">
    <source>
        <dbReference type="ARBA" id="ARBA00022490"/>
    </source>
</evidence>
<evidence type="ECO:0000256" key="7">
    <source>
        <dbReference type="ARBA" id="ARBA00044229"/>
    </source>
</evidence>
<dbReference type="OrthoDB" id="1733332at2759"/>
<organism evidence="11 12">
    <name type="scientific">Acaromyces ingoldii</name>
    <dbReference type="NCBI Taxonomy" id="215250"/>
    <lineage>
        <taxon>Eukaryota</taxon>
        <taxon>Fungi</taxon>
        <taxon>Dikarya</taxon>
        <taxon>Basidiomycota</taxon>
        <taxon>Ustilaginomycotina</taxon>
        <taxon>Exobasidiomycetes</taxon>
        <taxon>Exobasidiales</taxon>
        <taxon>Cryptobasidiaceae</taxon>
        <taxon>Acaromyces</taxon>
    </lineage>
</organism>
<feature type="region of interest" description="Disordered" evidence="9">
    <location>
        <begin position="531"/>
        <end position="559"/>
    </location>
</feature>
<dbReference type="GO" id="GO:0005085">
    <property type="term" value="F:guanyl-nucleotide exchange factor activity"/>
    <property type="evidence" value="ECO:0007669"/>
    <property type="project" value="TreeGrafter"/>
</dbReference>
<sequence>MPAPLVPVIICGHGSNLYPICEGSLPIRPIRVPNGSGIASGSGSGSGSGTGNGGGVEGSAASADASQKNRAAPLPKALVPLANRPLIAYALQNVLSAGFSHAIVLAPSAHHGAISRALAGVRLVPPPVPSSMEGKKKKEERATAASGSNIYVWEGLAKGKVPSGQAVDSAAIRVELLPLGPFDGALAQASSTDDAKEESSSTTRRRPFPRTAVPGTAELLRWLDTIGRLEADPLVLPVDLLSPSLPLRTLIDAYVSAQASAQGVPTLCCALYERNAGEGTGKEREKDGPPRLLAGFVPADTDTAKAAAGQALVLLEDEPDATMDVSLRNSLLARHPHLRLSTGLLDAHAYILNRHQVLPLLEARRELTSLREHVVPLLAKASWMKGFAEKAGIGALASDDDDDDDDNNNAEAQARRGDDVVDLETLARQGSQTLRHESIKRSTTLSAPAAEGKVRCYAVVTKLGGGARGSTAPGADPSAVADVDPETGLPRFVARANTIPTFLECNRWLLKALSSSATTAASSTFAIPQVLAPPSADDGPSSTAGSAAASSSDTAQVSPDSLVAPQARLLDRASIKRSVVGARVEVGRNARISSSILVDGCSVGEGAKLENVIVCNGASVGARCNLRDCDVGAGVVVLPDTSAKNEKFVLEEEDEDEEDDEEEEEEEDDDDEGAQEEDSD</sequence>
<evidence type="ECO:0000259" key="10">
    <source>
        <dbReference type="Pfam" id="PF25084"/>
    </source>
</evidence>
<evidence type="ECO:0000256" key="4">
    <source>
        <dbReference type="ARBA" id="ARBA00022540"/>
    </source>
</evidence>
<dbReference type="EMBL" id="KZ819636">
    <property type="protein sequence ID" value="PWN90987.1"/>
    <property type="molecule type" value="Genomic_DNA"/>
</dbReference>
<accession>A0A316YNN3</accession>
<comment type="subunit">
    <text evidence="8">Component of the translation initiation factor 2B (eIF2B) complex which is a heterodecamer of two sets of five different subunits: alpha, beta, gamma, delta and epsilon. Subunits alpha, beta and delta comprise a regulatory subcomplex and subunits epsilon and gamma comprise a catalytic subcomplex. Within the complex, the hexameric regulatory complex resides at the center, with the two heterodimeric catalytic subcomplexes bound on opposite sides.</text>
</comment>
<comment type="subcellular location">
    <subcellularLocation>
        <location evidence="1">Cytoplasm</location>
        <location evidence="1">Cytosol</location>
    </subcellularLocation>
</comment>
<dbReference type="GO" id="GO:0005829">
    <property type="term" value="C:cytosol"/>
    <property type="evidence" value="ECO:0007669"/>
    <property type="project" value="UniProtKB-SubCell"/>
</dbReference>
<evidence type="ECO:0000256" key="9">
    <source>
        <dbReference type="SAM" id="MobiDB-lite"/>
    </source>
</evidence>
<feature type="domain" description="EIF2B subunit epsilon/gamma LbH" evidence="10">
    <location>
        <begin position="550"/>
        <end position="641"/>
    </location>
</feature>
<feature type="compositionally biased region" description="Acidic residues" evidence="9">
    <location>
        <begin position="651"/>
        <end position="680"/>
    </location>
</feature>
<evidence type="ECO:0000313" key="12">
    <source>
        <dbReference type="Proteomes" id="UP000245768"/>
    </source>
</evidence>
<keyword evidence="4" id="KW-0396">Initiation factor</keyword>
<name>A0A316YNN3_9BASI</name>
<evidence type="ECO:0000313" key="11">
    <source>
        <dbReference type="EMBL" id="PWN90987.1"/>
    </source>
</evidence>
<dbReference type="GO" id="GO:0003743">
    <property type="term" value="F:translation initiation factor activity"/>
    <property type="evidence" value="ECO:0007669"/>
    <property type="project" value="UniProtKB-KW"/>
</dbReference>
<dbReference type="STRING" id="215250.A0A316YNN3"/>
<keyword evidence="12" id="KW-1185">Reference proteome</keyword>
<dbReference type="GO" id="GO:0002183">
    <property type="term" value="P:cytoplasmic translational initiation"/>
    <property type="evidence" value="ECO:0007669"/>
    <property type="project" value="TreeGrafter"/>
</dbReference>
<proteinExistence type="inferred from homology"/>
<dbReference type="Gene3D" id="2.160.10.10">
    <property type="entry name" value="Hexapeptide repeat proteins"/>
    <property type="match status" value="1"/>
</dbReference>